<accession>A0A3L7JK12</accession>
<evidence type="ECO:0000256" key="4">
    <source>
        <dbReference type="HAMAP-Rule" id="MF_00724"/>
    </source>
</evidence>
<proteinExistence type="inferred from homology"/>
<keyword evidence="5" id="KW-0282">Flagellum</keyword>
<comment type="similarity">
    <text evidence="2 4">Belongs to the FliE family.</text>
</comment>
<dbReference type="HAMAP" id="MF_00724">
    <property type="entry name" value="FliE"/>
    <property type="match status" value="1"/>
</dbReference>
<evidence type="ECO:0000313" key="5">
    <source>
        <dbReference type="EMBL" id="RLQ88822.1"/>
    </source>
</evidence>
<dbReference type="GO" id="GO:0009425">
    <property type="term" value="C:bacterial-type flagellum basal body"/>
    <property type="evidence" value="ECO:0007669"/>
    <property type="project" value="UniProtKB-SubCell"/>
</dbReference>
<dbReference type="Proteomes" id="UP000281094">
    <property type="component" value="Unassembled WGS sequence"/>
</dbReference>
<comment type="subcellular location">
    <subcellularLocation>
        <location evidence="1 4">Bacterial flagellum basal body</location>
    </subcellularLocation>
</comment>
<dbReference type="PANTHER" id="PTHR34653:SF1">
    <property type="entry name" value="FLAGELLAR HOOK-BASAL BODY COMPLEX PROTEIN FLIE"/>
    <property type="match status" value="1"/>
</dbReference>
<reference evidence="5 6" key="1">
    <citation type="submission" date="2018-10" db="EMBL/GenBank/DDBJ databases">
        <title>Notoacmeibacter sp. M2BS9Y-3-1, whole genome shotgun sequence.</title>
        <authorList>
            <person name="Tuo L."/>
        </authorList>
    </citation>
    <scope>NUCLEOTIDE SEQUENCE [LARGE SCALE GENOMIC DNA]</scope>
    <source>
        <strain evidence="5 6">M2BS9Y-3-1</strain>
    </source>
</reference>
<evidence type="ECO:0000256" key="3">
    <source>
        <dbReference type="ARBA" id="ARBA00023143"/>
    </source>
</evidence>
<comment type="caution">
    <text evidence="5">The sequence shown here is derived from an EMBL/GenBank/DDBJ whole genome shotgun (WGS) entry which is preliminary data.</text>
</comment>
<evidence type="ECO:0000313" key="6">
    <source>
        <dbReference type="Proteomes" id="UP000281094"/>
    </source>
</evidence>
<evidence type="ECO:0000256" key="2">
    <source>
        <dbReference type="ARBA" id="ARBA00009272"/>
    </source>
</evidence>
<keyword evidence="3 4" id="KW-0975">Bacterial flagellum</keyword>
<sequence>MIESLSAIAAARLGPLAETTPTTSTVKPGDFASALAEGANNMADQIAQADKTSMAALSGQAGPREVAETVMTAEQSLQTAIAVRDKLVNAFLDISRMQI</sequence>
<protein>
    <recommendedName>
        <fullName evidence="4">Flagellar hook-basal body complex protein FliE</fullName>
    </recommendedName>
</protein>
<dbReference type="GO" id="GO:0005198">
    <property type="term" value="F:structural molecule activity"/>
    <property type="evidence" value="ECO:0007669"/>
    <property type="project" value="InterPro"/>
</dbReference>
<gene>
    <name evidence="4 5" type="primary">fliE</name>
    <name evidence="5" type="ORF">D8780_11940</name>
</gene>
<keyword evidence="6" id="KW-1185">Reference proteome</keyword>
<name>A0A3L7JK12_9HYPH</name>
<dbReference type="GO" id="GO:0003774">
    <property type="term" value="F:cytoskeletal motor activity"/>
    <property type="evidence" value="ECO:0007669"/>
    <property type="project" value="InterPro"/>
</dbReference>
<dbReference type="PANTHER" id="PTHR34653">
    <property type="match status" value="1"/>
</dbReference>
<dbReference type="RefSeq" id="WP_121645790.1">
    <property type="nucleotide sequence ID" value="NZ_RCWN01000001.1"/>
</dbReference>
<dbReference type="AlphaFoldDB" id="A0A3L7JK12"/>
<dbReference type="InterPro" id="IPR001624">
    <property type="entry name" value="FliE"/>
</dbReference>
<dbReference type="EMBL" id="RCWN01000001">
    <property type="protein sequence ID" value="RLQ88822.1"/>
    <property type="molecule type" value="Genomic_DNA"/>
</dbReference>
<dbReference type="Pfam" id="PF02049">
    <property type="entry name" value="FliE"/>
    <property type="match status" value="1"/>
</dbReference>
<keyword evidence="5" id="KW-0969">Cilium</keyword>
<keyword evidence="5" id="KW-0966">Cell projection</keyword>
<organism evidence="5 6">
    <name type="scientific">Notoacmeibacter ruber</name>
    <dbReference type="NCBI Taxonomy" id="2670375"/>
    <lineage>
        <taxon>Bacteria</taxon>
        <taxon>Pseudomonadati</taxon>
        <taxon>Pseudomonadota</taxon>
        <taxon>Alphaproteobacteria</taxon>
        <taxon>Hyphomicrobiales</taxon>
        <taxon>Notoacmeibacteraceae</taxon>
        <taxon>Notoacmeibacter</taxon>
    </lineage>
</organism>
<dbReference type="GO" id="GO:0071973">
    <property type="term" value="P:bacterial-type flagellum-dependent cell motility"/>
    <property type="evidence" value="ECO:0007669"/>
    <property type="project" value="InterPro"/>
</dbReference>
<evidence type="ECO:0000256" key="1">
    <source>
        <dbReference type="ARBA" id="ARBA00004117"/>
    </source>
</evidence>